<evidence type="ECO:0000256" key="1">
    <source>
        <dbReference type="SAM" id="MobiDB-lite"/>
    </source>
</evidence>
<dbReference type="SMART" id="SM00869">
    <property type="entry name" value="Autotransporter"/>
    <property type="match status" value="1"/>
</dbReference>
<dbReference type="SUPFAM" id="SSF51126">
    <property type="entry name" value="Pectin lyase-like"/>
    <property type="match status" value="1"/>
</dbReference>
<dbReference type="InterPro" id="IPR051551">
    <property type="entry name" value="Autotransporter_adhesion"/>
</dbReference>
<gene>
    <name evidence="3" type="ORF">NMK50_07540</name>
</gene>
<dbReference type="PANTHER" id="PTHR35037:SF3">
    <property type="entry name" value="C-TERMINAL REGION OF AIDA-LIKE PROTEIN"/>
    <property type="match status" value="1"/>
</dbReference>
<dbReference type="InterPro" id="IPR036709">
    <property type="entry name" value="Autotransporte_beta_dom_sf"/>
</dbReference>
<dbReference type="Gene3D" id="2.160.20.20">
    <property type="match status" value="1"/>
</dbReference>
<dbReference type="InterPro" id="IPR012332">
    <property type="entry name" value="Autotransporter_pectin_lyase_C"/>
</dbReference>
<organism evidence="3 4">
    <name type="scientific">Bartonella harrusi</name>
    <dbReference type="NCBI Taxonomy" id="2961895"/>
    <lineage>
        <taxon>Bacteria</taxon>
        <taxon>Pseudomonadati</taxon>
        <taxon>Pseudomonadota</taxon>
        <taxon>Alphaproteobacteria</taxon>
        <taxon>Hyphomicrobiales</taxon>
        <taxon>Bartonellaceae</taxon>
        <taxon>Bartonella</taxon>
    </lineage>
</organism>
<evidence type="ECO:0000313" key="3">
    <source>
        <dbReference type="EMBL" id="UTO28051.1"/>
    </source>
</evidence>
<dbReference type="PROSITE" id="PS51208">
    <property type="entry name" value="AUTOTRANSPORTER"/>
    <property type="match status" value="1"/>
</dbReference>
<dbReference type="Pfam" id="PF03797">
    <property type="entry name" value="Autotransporter"/>
    <property type="match status" value="1"/>
</dbReference>
<dbReference type="Proteomes" id="UP001059475">
    <property type="component" value="Chromosome"/>
</dbReference>
<feature type="domain" description="Autotransporter" evidence="2">
    <location>
        <begin position="508"/>
        <end position="786"/>
    </location>
</feature>
<dbReference type="Gene3D" id="2.40.128.130">
    <property type="entry name" value="Autotransporter beta-domain"/>
    <property type="match status" value="1"/>
</dbReference>
<dbReference type="NCBIfam" id="TIGR01414">
    <property type="entry name" value="autotrans_barl"/>
    <property type="match status" value="1"/>
</dbReference>
<dbReference type="EMBL" id="CP101114">
    <property type="protein sequence ID" value="UTO28051.1"/>
    <property type="molecule type" value="Genomic_DNA"/>
</dbReference>
<feature type="compositionally biased region" description="Basic and acidic residues" evidence="1">
    <location>
        <begin position="9"/>
        <end position="28"/>
    </location>
</feature>
<name>A0ABY5ERN4_9HYPH</name>
<dbReference type="InterPro" id="IPR005546">
    <property type="entry name" value="Autotransporte_beta"/>
</dbReference>
<dbReference type="InterPro" id="IPR011050">
    <property type="entry name" value="Pectin_lyase_fold/virulence"/>
</dbReference>
<protein>
    <submittedName>
        <fullName evidence="3">Autotransporter outer membrane beta-barrel domain-containing protein</fullName>
    </submittedName>
</protein>
<proteinExistence type="predicted"/>
<evidence type="ECO:0000259" key="2">
    <source>
        <dbReference type="PROSITE" id="PS51208"/>
    </source>
</evidence>
<evidence type="ECO:0000313" key="4">
    <source>
        <dbReference type="Proteomes" id="UP001059475"/>
    </source>
</evidence>
<keyword evidence="4" id="KW-1185">Reference proteome</keyword>
<accession>A0ABY5ERN4</accession>
<dbReference type="InterPro" id="IPR006315">
    <property type="entry name" value="OM_autotransptr_brl_dom"/>
</dbReference>
<dbReference type="PANTHER" id="PTHR35037">
    <property type="entry name" value="C-TERMINAL REGION OF AIDA-LIKE PROTEIN"/>
    <property type="match status" value="1"/>
</dbReference>
<reference evidence="3" key="1">
    <citation type="submission" date="2022-07" db="EMBL/GenBank/DDBJ databases">
        <title>First report of Bartonella spp. in marsupials in Brazil, with a description of Bartonella harrusi sp. nov. and new proposal for taxonomic reclassification of species of the genus Bartonella.</title>
        <authorList>
            <person name="Amaral R.B."/>
        </authorList>
    </citation>
    <scope>NUCLEOTIDE SEQUENCE</scope>
    <source>
        <strain evidence="3">117A</strain>
    </source>
</reference>
<feature type="region of interest" description="Disordered" evidence="1">
    <location>
        <begin position="1"/>
        <end position="32"/>
    </location>
</feature>
<sequence length="786" mass="86274">MKPASIQERPVKPELEKLVPEQPEKQPEQPKQIESFQSGVVVRGGETLTLHNPKIYDKYLAVNVEGENSLLKMNGGTVTADFVALNTLRGGAIDATDILVTAQTAGLFSGNGTIKLTDSTVRVMGHYSAYGVVLKDDLYYRSKNQNIHNAEEKADAPQEEQNVANRIFLENTKLFVEHGAGIAAYGSSIKNEISLKNSQIYADILLKNDSGPASPLMLTANHSLLEGRVRALEASKTVFDLKDNTTWLLKANKNIINNDSNIDSPVSEQFSLDRKSYSKLSMLNLTDSTIMFEKPSEGGHYQTLFIGYNEQQEDKNPNVPAVYSATGSAAIHVNAKWSSLSPITKQKTDRVLIDGDVSGTTMVHVNLLEKDKKRADSRSVWEEHMDSLPLETHGISVIQVSGKANENSFKLAGDYMTMGGLPYKYTLTAYKPGTSHASQNLFGKNDQNFWDFRLQNAYLDKERKIRALLPQVANYLVMPNALFSAGLTDVNNQNTLLNNMRSVMFEAENNKKGALFLSSYGEKVTLSSNRDPLHYGYDAGVNYTALQLGTVLAALEGKDIQTHVGLFATYGKLDFTPKGMEDSDKTMLDKWSLTAYSGIQHSSGIYVNALLSYGALKGNITTALVGNAAKLDGTKTVNVSATIGQQLATGSKGLVFEPQAQLIYQNLFFKRLSDANGLEVDMDNPRQWLVRIGGRLTQAITTEEETNAFSFYGKLNILKAFGENETIKIADTFYLDPTGSSIEGGIGVNASLSENIVLHGDISYRQKLQKAGVFGTSFSGGVRYHF</sequence>
<dbReference type="SUPFAM" id="SSF103515">
    <property type="entry name" value="Autotransporter"/>
    <property type="match status" value="1"/>
</dbReference>